<feature type="domain" description="RNA polymerase sigma-70 region 2" evidence="7">
    <location>
        <begin position="21"/>
        <end position="83"/>
    </location>
</feature>
<evidence type="ECO:0000256" key="4">
    <source>
        <dbReference type="ARBA" id="ARBA00023125"/>
    </source>
</evidence>
<evidence type="ECO:0000256" key="2">
    <source>
        <dbReference type="ARBA" id="ARBA00023015"/>
    </source>
</evidence>
<dbReference type="InterPro" id="IPR007627">
    <property type="entry name" value="RNA_pol_sigma70_r2"/>
</dbReference>
<dbReference type="SUPFAM" id="SSF88659">
    <property type="entry name" value="Sigma3 and sigma4 domains of RNA polymerase sigma factors"/>
    <property type="match status" value="1"/>
</dbReference>
<evidence type="ECO:0000256" key="3">
    <source>
        <dbReference type="ARBA" id="ARBA00023082"/>
    </source>
</evidence>
<dbReference type="PANTHER" id="PTHR43133">
    <property type="entry name" value="RNA POLYMERASE ECF-TYPE SIGMA FACTO"/>
    <property type="match status" value="1"/>
</dbReference>
<name>A0A8J3X8R9_9ACTN</name>
<dbReference type="InterPro" id="IPR013325">
    <property type="entry name" value="RNA_pol_sigma_r2"/>
</dbReference>
<comment type="caution">
    <text evidence="8">The sequence shown here is derived from an EMBL/GenBank/DDBJ whole genome shotgun (WGS) entry which is preliminary data.</text>
</comment>
<feature type="compositionally biased region" description="Pro residues" evidence="6">
    <location>
        <begin position="521"/>
        <end position="533"/>
    </location>
</feature>
<dbReference type="PANTHER" id="PTHR43133:SF8">
    <property type="entry name" value="RNA POLYMERASE SIGMA FACTOR HI_1459-RELATED"/>
    <property type="match status" value="1"/>
</dbReference>
<dbReference type="InterPro" id="IPR039425">
    <property type="entry name" value="RNA_pol_sigma-70-like"/>
</dbReference>
<dbReference type="Proteomes" id="UP000650628">
    <property type="component" value="Unassembled WGS sequence"/>
</dbReference>
<feature type="compositionally biased region" description="Basic and acidic residues" evidence="6">
    <location>
        <begin position="492"/>
        <end position="520"/>
    </location>
</feature>
<dbReference type="PRINTS" id="PR01217">
    <property type="entry name" value="PRICHEXTENSN"/>
</dbReference>
<evidence type="ECO:0000313" key="9">
    <source>
        <dbReference type="Proteomes" id="UP000650628"/>
    </source>
</evidence>
<feature type="compositionally biased region" description="Pro residues" evidence="6">
    <location>
        <begin position="396"/>
        <end position="453"/>
    </location>
</feature>
<dbReference type="SUPFAM" id="SSF88946">
    <property type="entry name" value="Sigma2 domain of RNA polymerase sigma factors"/>
    <property type="match status" value="1"/>
</dbReference>
<feature type="region of interest" description="Disordered" evidence="6">
    <location>
        <begin position="370"/>
        <end position="545"/>
    </location>
</feature>
<dbReference type="InterPro" id="IPR036388">
    <property type="entry name" value="WH-like_DNA-bd_sf"/>
</dbReference>
<keyword evidence="2" id="KW-0805">Transcription regulation</keyword>
<keyword evidence="5" id="KW-0804">Transcription</keyword>
<dbReference type="Gene3D" id="1.10.10.10">
    <property type="entry name" value="Winged helix-like DNA-binding domain superfamily/Winged helix DNA-binding domain"/>
    <property type="match status" value="1"/>
</dbReference>
<accession>A0A8J3X8R9</accession>
<evidence type="ECO:0000256" key="5">
    <source>
        <dbReference type="ARBA" id="ARBA00023163"/>
    </source>
</evidence>
<proteinExistence type="inferred from homology"/>
<dbReference type="EMBL" id="BOOO01000024">
    <property type="protein sequence ID" value="GII31189.1"/>
    <property type="molecule type" value="Genomic_DNA"/>
</dbReference>
<dbReference type="GO" id="GO:0016987">
    <property type="term" value="F:sigma factor activity"/>
    <property type="evidence" value="ECO:0007669"/>
    <property type="project" value="UniProtKB-KW"/>
</dbReference>
<gene>
    <name evidence="8" type="ORF">Pmi06nite_46310</name>
</gene>
<evidence type="ECO:0000256" key="1">
    <source>
        <dbReference type="ARBA" id="ARBA00010641"/>
    </source>
</evidence>
<keyword evidence="9" id="KW-1185">Reference proteome</keyword>
<dbReference type="RefSeq" id="WP_203955125.1">
    <property type="nucleotide sequence ID" value="NZ_BOOO01000024.1"/>
</dbReference>
<dbReference type="InterPro" id="IPR013324">
    <property type="entry name" value="RNA_pol_sigma_r3/r4-like"/>
</dbReference>
<keyword evidence="3" id="KW-0731">Sigma factor</keyword>
<sequence>MNDGILVDALRARDPGALAALYDTYAEGVYRYCRAMLGSPDGAQVALRDTFVAAEALVGSLGDSAKFRPWLYALARGECLRRLMPGEPTPVDTGPLPVMTPPNGDPGDADLRNVAWSAVMGLDPRDREVLELATRHELSGAEVAAVLGTGERYAEGLRETAVARLRDAVTAEILARQEPRGCHRLAGILAGFGGDLPREMRDRVTRHRARCEICSRRGIKQISAAKVFALLPEITLPGALRVRVLSCFIDPELVPYRRFVARRIGPLDISGFPRSGIRGEGRVAQAIAGTVAAVAAVAAVVLVLAQVVGSPEERITTITARRVPVPSGTSVVAAPPPAQAAKPERTPTLIMPVAEEAPIDTLGPRKLVAAVPGVPNRPQPTPQPLPAPTWSKPQGPFHPPSWPHRPTPRPTSPAPTTPTPTPTPTHTPTPEPSEPTTPPTAPTPPTEPPTSHPRPPHEHQHGSGHPRPHRERDCPPSAEPRPRPSQPGGSHPRPERRAEPRPERRAEPRPERRAEPRPEPEQPAPPAPEPTPSVEPTARPEAPSE</sequence>
<organism evidence="8 9">
    <name type="scientific">Planotetraspora mira</name>
    <dbReference type="NCBI Taxonomy" id="58121"/>
    <lineage>
        <taxon>Bacteria</taxon>
        <taxon>Bacillati</taxon>
        <taxon>Actinomycetota</taxon>
        <taxon>Actinomycetes</taxon>
        <taxon>Streptosporangiales</taxon>
        <taxon>Streptosporangiaceae</taxon>
        <taxon>Planotetraspora</taxon>
    </lineage>
</organism>
<reference evidence="8 9" key="1">
    <citation type="submission" date="2021-01" db="EMBL/GenBank/DDBJ databases">
        <title>Whole genome shotgun sequence of Planotetraspora mira NBRC 15435.</title>
        <authorList>
            <person name="Komaki H."/>
            <person name="Tamura T."/>
        </authorList>
    </citation>
    <scope>NUCLEOTIDE SEQUENCE [LARGE SCALE GENOMIC DNA]</scope>
    <source>
        <strain evidence="8 9">NBRC 15435</strain>
    </source>
</reference>
<keyword evidence="4" id="KW-0238">DNA-binding</keyword>
<dbReference type="Pfam" id="PF04542">
    <property type="entry name" value="Sigma70_r2"/>
    <property type="match status" value="1"/>
</dbReference>
<evidence type="ECO:0000259" key="7">
    <source>
        <dbReference type="Pfam" id="PF04542"/>
    </source>
</evidence>
<dbReference type="GO" id="GO:0006352">
    <property type="term" value="P:DNA-templated transcription initiation"/>
    <property type="evidence" value="ECO:0007669"/>
    <property type="project" value="InterPro"/>
</dbReference>
<evidence type="ECO:0000256" key="6">
    <source>
        <dbReference type="SAM" id="MobiDB-lite"/>
    </source>
</evidence>
<protein>
    <recommendedName>
        <fullName evidence="7">RNA polymerase sigma-70 region 2 domain-containing protein</fullName>
    </recommendedName>
</protein>
<dbReference type="Gene3D" id="1.10.1740.10">
    <property type="match status" value="1"/>
</dbReference>
<evidence type="ECO:0000313" key="8">
    <source>
        <dbReference type="EMBL" id="GII31189.1"/>
    </source>
</evidence>
<dbReference type="GO" id="GO:0003677">
    <property type="term" value="F:DNA binding"/>
    <property type="evidence" value="ECO:0007669"/>
    <property type="project" value="UniProtKB-KW"/>
</dbReference>
<feature type="compositionally biased region" description="Pro residues" evidence="6">
    <location>
        <begin position="375"/>
        <end position="387"/>
    </location>
</feature>
<dbReference type="AlphaFoldDB" id="A0A8J3X8R9"/>
<comment type="similarity">
    <text evidence="1">Belongs to the sigma-70 factor family. ECF subfamily.</text>
</comment>